<organism evidence="1 2">
    <name type="scientific">Streptomyces pratisoli</name>
    <dbReference type="NCBI Taxonomy" id="3139917"/>
    <lineage>
        <taxon>Bacteria</taxon>
        <taxon>Bacillati</taxon>
        <taxon>Actinomycetota</taxon>
        <taxon>Actinomycetes</taxon>
        <taxon>Kitasatosporales</taxon>
        <taxon>Streptomycetaceae</taxon>
        <taxon>Streptomyces</taxon>
    </lineage>
</organism>
<evidence type="ECO:0000313" key="1">
    <source>
        <dbReference type="EMBL" id="MEJ8657154.1"/>
    </source>
</evidence>
<name>A0ACC6QFK5_9ACTN</name>
<protein>
    <submittedName>
        <fullName evidence="1">Uncharacterized protein</fullName>
    </submittedName>
</protein>
<reference evidence="1" key="1">
    <citation type="submission" date="2024-03" db="EMBL/GenBank/DDBJ databases">
        <title>Novel Streptomyces species of biotechnological and ecological value are a feature of Machair soil.</title>
        <authorList>
            <person name="Prole J.R."/>
            <person name="Goodfellow M."/>
            <person name="Allenby N."/>
            <person name="Ward A.C."/>
        </authorList>
    </citation>
    <scope>NUCLEOTIDE SEQUENCE</scope>
    <source>
        <strain evidence="1">MS1.AVA.4</strain>
    </source>
</reference>
<accession>A0ACC6QFK5</accession>
<dbReference type="Proteomes" id="UP001375539">
    <property type="component" value="Unassembled WGS sequence"/>
</dbReference>
<gene>
    <name evidence="1" type="ORF">WKI58_11560</name>
</gene>
<keyword evidence="2" id="KW-1185">Reference proteome</keyword>
<evidence type="ECO:0000313" key="2">
    <source>
        <dbReference type="Proteomes" id="UP001375539"/>
    </source>
</evidence>
<sequence length="92" mass="10397">MLIILSASGRLQETPIPDALVEQRPALAEKLVAERDRWLDQLHEATRYMVDNIETFGLSYATERGRDIVGRFVTHAEASFCPNAPSRRRQSG</sequence>
<dbReference type="EMBL" id="JBBKAI010000002">
    <property type="protein sequence ID" value="MEJ8657154.1"/>
    <property type="molecule type" value="Genomic_DNA"/>
</dbReference>
<proteinExistence type="predicted"/>
<comment type="caution">
    <text evidence="1">The sequence shown here is derived from an EMBL/GenBank/DDBJ whole genome shotgun (WGS) entry which is preliminary data.</text>
</comment>